<proteinExistence type="predicted"/>
<reference evidence="1 2" key="1">
    <citation type="submission" date="2024-11" db="EMBL/GenBank/DDBJ databases">
        <title>Chromosome-level genome assembly of the freshwater bivalve Anodonta woodiana.</title>
        <authorList>
            <person name="Chen X."/>
        </authorList>
    </citation>
    <scope>NUCLEOTIDE SEQUENCE [LARGE SCALE GENOMIC DNA]</scope>
    <source>
        <strain evidence="1">MN2024</strain>
        <tissue evidence="1">Gills</tissue>
    </source>
</reference>
<gene>
    <name evidence="1" type="ORF">ACJMK2_034809</name>
</gene>
<keyword evidence="2" id="KW-1185">Reference proteome</keyword>
<organism evidence="1 2">
    <name type="scientific">Sinanodonta woodiana</name>
    <name type="common">Chinese pond mussel</name>
    <name type="synonym">Anodonta woodiana</name>
    <dbReference type="NCBI Taxonomy" id="1069815"/>
    <lineage>
        <taxon>Eukaryota</taxon>
        <taxon>Metazoa</taxon>
        <taxon>Spiralia</taxon>
        <taxon>Lophotrochozoa</taxon>
        <taxon>Mollusca</taxon>
        <taxon>Bivalvia</taxon>
        <taxon>Autobranchia</taxon>
        <taxon>Heteroconchia</taxon>
        <taxon>Palaeoheterodonta</taxon>
        <taxon>Unionida</taxon>
        <taxon>Unionoidea</taxon>
        <taxon>Unionidae</taxon>
        <taxon>Unioninae</taxon>
        <taxon>Sinanodonta</taxon>
    </lineage>
</organism>
<dbReference type="Proteomes" id="UP001634394">
    <property type="component" value="Unassembled WGS sequence"/>
</dbReference>
<feature type="non-terminal residue" evidence="1">
    <location>
        <position position="53"/>
    </location>
</feature>
<dbReference type="EMBL" id="JBJQND010000005">
    <property type="protein sequence ID" value="KAL3877054.1"/>
    <property type="molecule type" value="Genomic_DNA"/>
</dbReference>
<sequence length="53" mass="6006">LYVVQVSSGTQVAFARHVHLVPISQIRSSTRVFHVPVEPQPTRLHPRLKHSVL</sequence>
<protein>
    <submittedName>
        <fullName evidence="1">Uncharacterized protein</fullName>
    </submittedName>
</protein>
<dbReference type="AlphaFoldDB" id="A0ABD3WSX0"/>
<name>A0ABD3WSX0_SINWO</name>
<accession>A0ABD3WSX0</accession>
<comment type="caution">
    <text evidence="1">The sequence shown here is derived from an EMBL/GenBank/DDBJ whole genome shotgun (WGS) entry which is preliminary data.</text>
</comment>
<feature type="non-terminal residue" evidence="1">
    <location>
        <position position="1"/>
    </location>
</feature>
<evidence type="ECO:0000313" key="2">
    <source>
        <dbReference type="Proteomes" id="UP001634394"/>
    </source>
</evidence>
<evidence type="ECO:0000313" key="1">
    <source>
        <dbReference type="EMBL" id="KAL3877054.1"/>
    </source>
</evidence>